<keyword evidence="2" id="KW-1185">Reference proteome</keyword>
<evidence type="ECO:0000313" key="2">
    <source>
        <dbReference type="Proteomes" id="UP000244161"/>
    </source>
</evidence>
<dbReference type="AlphaFoldDB" id="A0A2T5IM27"/>
<organism evidence="1 2">
    <name type="scientific">Trichococcus patagoniensis</name>
    <dbReference type="NCBI Taxonomy" id="382641"/>
    <lineage>
        <taxon>Bacteria</taxon>
        <taxon>Bacillati</taxon>
        <taxon>Bacillota</taxon>
        <taxon>Bacilli</taxon>
        <taxon>Lactobacillales</taxon>
        <taxon>Carnobacteriaceae</taxon>
        <taxon>Trichococcus</taxon>
    </lineage>
</organism>
<name>A0A2T5IM27_9LACT</name>
<reference evidence="1 2" key="1">
    <citation type="submission" date="2018-04" db="EMBL/GenBank/DDBJ databases">
        <title>Genomic Encyclopedia of Archaeal and Bacterial Type Strains, Phase II (KMG-II): from individual species to whole genera.</title>
        <authorList>
            <person name="Goeker M."/>
        </authorList>
    </citation>
    <scope>NUCLEOTIDE SEQUENCE [LARGE SCALE GENOMIC DNA]</scope>
    <source>
        <strain evidence="1 2">DSM 18806</strain>
    </source>
</reference>
<dbReference type="Proteomes" id="UP000244161">
    <property type="component" value="Unassembled WGS sequence"/>
</dbReference>
<accession>A0A2T5IM27</accession>
<proteinExistence type="predicted"/>
<comment type="caution">
    <text evidence="1">The sequence shown here is derived from an EMBL/GenBank/DDBJ whole genome shotgun (WGS) entry which is preliminary data.</text>
</comment>
<evidence type="ECO:0000313" key="1">
    <source>
        <dbReference type="EMBL" id="PTQ84884.1"/>
    </source>
</evidence>
<gene>
    <name evidence="1" type="ORF">C8U37_10611</name>
</gene>
<dbReference type="EMBL" id="QAOM01000006">
    <property type="protein sequence ID" value="PTQ84884.1"/>
    <property type="molecule type" value="Genomic_DNA"/>
</dbReference>
<sequence length="63" mass="7094">MFPPATANFCNITVPENAVMLYPVQSKACFLQKFIKTSHLESILKLATTSLKEQIHETERNAV</sequence>
<protein>
    <submittedName>
        <fullName evidence="1">Uncharacterized protein</fullName>
    </submittedName>
</protein>